<dbReference type="InterPro" id="IPR013783">
    <property type="entry name" value="Ig-like_fold"/>
</dbReference>
<dbReference type="EMBL" id="JAMXLT020000020">
    <property type="protein sequence ID" value="MDW8549639.1"/>
    <property type="molecule type" value="Genomic_DNA"/>
</dbReference>
<dbReference type="Proteomes" id="UP001204439">
    <property type="component" value="Unassembled WGS sequence"/>
</dbReference>
<protein>
    <submittedName>
        <fullName evidence="4">GEVED domain-containing protein</fullName>
    </submittedName>
</protein>
<dbReference type="InterPro" id="IPR045474">
    <property type="entry name" value="GEVED"/>
</dbReference>
<dbReference type="PROSITE" id="PS50853">
    <property type="entry name" value="FN3"/>
    <property type="match status" value="1"/>
</dbReference>
<organism evidence="4 5">
    <name type="scientific">Epilithonimonas ginsengisoli</name>
    <dbReference type="NCBI Taxonomy" id="1245592"/>
    <lineage>
        <taxon>Bacteria</taxon>
        <taxon>Pseudomonadati</taxon>
        <taxon>Bacteroidota</taxon>
        <taxon>Flavobacteriia</taxon>
        <taxon>Flavobacteriales</taxon>
        <taxon>Weeksellaceae</taxon>
        <taxon>Chryseobacterium group</taxon>
        <taxon>Epilithonimonas</taxon>
    </lineage>
</organism>
<reference evidence="4 5" key="1">
    <citation type="submission" date="2023-11" db="EMBL/GenBank/DDBJ databases">
        <title>First isolation, identification, and characterization of non-pathogenic Epilithonimonas ginsengisoli isolated from diseased farmed rainbow trout (Oncorhynchus mykiss) in Chile.</title>
        <authorList>
            <person name="Miranda C.D."/>
            <person name="Irgang R."/>
            <person name="Concha C."/>
            <person name="Rojas R."/>
            <person name="Avendano R."/>
        </authorList>
    </citation>
    <scope>NUCLEOTIDE SEQUENCE [LARGE SCALE GENOMIC DNA]</scope>
    <source>
        <strain evidence="4 5">FP99</strain>
    </source>
</reference>
<feature type="chain" id="PRO_5045253774" evidence="2">
    <location>
        <begin position="22"/>
        <end position="509"/>
    </location>
</feature>
<evidence type="ECO:0000256" key="2">
    <source>
        <dbReference type="SAM" id="SignalP"/>
    </source>
</evidence>
<dbReference type="NCBIfam" id="TIGR04183">
    <property type="entry name" value="Por_Secre_tail"/>
    <property type="match status" value="1"/>
</dbReference>
<gene>
    <name evidence="4" type="ORF">NG800_012010</name>
</gene>
<evidence type="ECO:0000313" key="4">
    <source>
        <dbReference type="EMBL" id="MDW8549639.1"/>
    </source>
</evidence>
<feature type="domain" description="Fibronectin type-III" evidence="3">
    <location>
        <begin position="190"/>
        <end position="282"/>
    </location>
</feature>
<dbReference type="SUPFAM" id="SSF49265">
    <property type="entry name" value="Fibronectin type III"/>
    <property type="match status" value="1"/>
</dbReference>
<keyword evidence="5" id="KW-1185">Reference proteome</keyword>
<comment type="caution">
    <text evidence="4">The sequence shown here is derived from an EMBL/GenBank/DDBJ whole genome shotgun (WGS) entry which is preliminary data.</text>
</comment>
<accession>A0ABU4JJ51</accession>
<dbReference type="Gene3D" id="2.60.120.200">
    <property type="match status" value="1"/>
</dbReference>
<keyword evidence="1 2" id="KW-0732">Signal</keyword>
<dbReference type="Pfam" id="PF18962">
    <property type="entry name" value="Por_Secre_tail"/>
    <property type="match status" value="1"/>
</dbReference>
<sequence length="509" mass="54713">MKKNLLRLVLLSIPVFGFSQSNVLLSEDFQSGSLPASWTVNQSNAVETWHVEDPLAGTDLKATVNYDESTAAQDEWLITPSLDFSASTTYTLTATIGLSYYWSVNPEDNYDAFIKVSTDNGVTWTQVWSEVDLGTFTNWVMNPVSVNLSSYAGNANVKIAFQYVGADGAALYLDNVKVQKPASTAPDCATLTAPANGATNVAYFTNTLTWTAPAGGSSLDSYDVYLDKNPDPTTLVTNVTTTSYTATNLDPSSTYYWKVVPKNTAGSATGCTVYSFTTTAPTYCTAGATSTSFEKISAVTFADINNTSTTTAGYEDFTSVTGNVTAGQTYNFTATFSGTSFNSDQVLVWIDLNGDKDFNDAGEQVLVTPTQMSPWTGSITIPATATIGSTRMRVRLHDSSLGANLTPCGTSSYGQVEDYTLNIGALAVSDVSKNGIKAYPNPVRDIYNIEAQGKIKNVKVYDVTGKQLFVKDINEAKSQIDFSRFNSGVYIVTTTMEDGSTTSSKVIKK</sequence>
<proteinExistence type="predicted"/>
<evidence type="ECO:0000256" key="1">
    <source>
        <dbReference type="ARBA" id="ARBA00022729"/>
    </source>
</evidence>
<dbReference type="Pfam" id="PF20009">
    <property type="entry name" value="GEVED"/>
    <property type="match status" value="1"/>
</dbReference>
<evidence type="ECO:0000313" key="5">
    <source>
        <dbReference type="Proteomes" id="UP001204439"/>
    </source>
</evidence>
<name>A0ABU4JJ51_9FLAO</name>
<evidence type="ECO:0000259" key="3">
    <source>
        <dbReference type="PROSITE" id="PS50853"/>
    </source>
</evidence>
<dbReference type="Gene3D" id="2.60.40.10">
    <property type="entry name" value="Immunoglobulins"/>
    <property type="match status" value="1"/>
</dbReference>
<dbReference type="RefSeq" id="WP_063968149.1">
    <property type="nucleotide sequence ID" value="NZ_JAMXLT020000020.1"/>
</dbReference>
<dbReference type="Pfam" id="PF00041">
    <property type="entry name" value="fn3"/>
    <property type="match status" value="1"/>
</dbReference>
<dbReference type="InterPro" id="IPR026444">
    <property type="entry name" value="Secre_tail"/>
</dbReference>
<dbReference type="InterPro" id="IPR003961">
    <property type="entry name" value="FN3_dom"/>
</dbReference>
<feature type="signal peptide" evidence="2">
    <location>
        <begin position="1"/>
        <end position="21"/>
    </location>
</feature>
<dbReference type="InterPro" id="IPR036116">
    <property type="entry name" value="FN3_sf"/>
</dbReference>